<gene>
    <name evidence="1" type="ORF">BDP27DRAFT_1316243</name>
</gene>
<sequence length="182" mass="20753">MKDFRKISLPYLDTLAISCLTGQLMYQVAHRWSLPSLSHIILGAVNVPDVSELWEIYGTQLKSLELGLHASFLVRDVISSLDQCPNLEELNYHIFFTLPMTLESNVSNESIHTVGLHAAPNLMFSPDDAWVLAERHFEVLSESFSSLRILRLFGDWSQILGDSRFEPIYVKLRQRGCEVVVF</sequence>
<dbReference type="AlphaFoldDB" id="A0A9P5UDA4"/>
<dbReference type="Proteomes" id="UP000772434">
    <property type="component" value="Unassembled WGS sequence"/>
</dbReference>
<organism evidence="1 2">
    <name type="scientific">Rhodocollybia butyracea</name>
    <dbReference type="NCBI Taxonomy" id="206335"/>
    <lineage>
        <taxon>Eukaryota</taxon>
        <taxon>Fungi</taxon>
        <taxon>Dikarya</taxon>
        <taxon>Basidiomycota</taxon>
        <taxon>Agaricomycotina</taxon>
        <taxon>Agaricomycetes</taxon>
        <taxon>Agaricomycetidae</taxon>
        <taxon>Agaricales</taxon>
        <taxon>Marasmiineae</taxon>
        <taxon>Omphalotaceae</taxon>
        <taxon>Rhodocollybia</taxon>
    </lineage>
</organism>
<reference evidence="1" key="1">
    <citation type="submission" date="2020-11" db="EMBL/GenBank/DDBJ databases">
        <authorList>
            <consortium name="DOE Joint Genome Institute"/>
            <person name="Ahrendt S."/>
            <person name="Riley R."/>
            <person name="Andreopoulos W."/>
            <person name="Labutti K."/>
            <person name="Pangilinan J."/>
            <person name="Ruiz-Duenas F.J."/>
            <person name="Barrasa J.M."/>
            <person name="Sanchez-Garcia M."/>
            <person name="Camarero S."/>
            <person name="Miyauchi S."/>
            <person name="Serrano A."/>
            <person name="Linde D."/>
            <person name="Babiker R."/>
            <person name="Drula E."/>
            <person name="Ayuso-Fernandez I."/>
            <person name="Pacheco R."/>
            <person name="Padilla G."/>
            <person name="Ferreira P."/>
            <person name="Barriuso J."/>
            <person name="Kellner H."/>
            <person name="Castanera R."/>
            <person name="Alfaro M."/>
            <person name="Ramirez L."/>
            <person name="Pisabarro A.G."/>
            <person name="Kuo A."/>
            <person name="Tritt A."/>
            <person name="Lipzen A."/>
            <person name="He G."/>
            <person name="Yan M."/>
            <person name="Ng V."/>
            <person name="Cullen D."/>
            <person name="Martin F."/>
            <person name="Rosso M.-N."/>
            <person name="Henrissat B."/>
            <person name="Hibbett D."/>
            <person name="Martinez A.T."/>
            <person name="Grigoriev I.V."/>
        </authorList>
    </citation>
    <scope>NUCLEOTIDE SEQUENCE</scope>
    <source>
        <strain evidence="1">AH 40177</strain>
    </source>
</reference>
<evidence type="ECO:0000313" key="2">
    <source>
        <dbReference type="Proteomes" id="UP000772434"/>
    </source>
</evidence>
<name>A0A9P5UDA4_9AGAR</name>
<proteinExistence type="predicted"/>
<dbReference type="OrthoDB" id="3256525at2759"/>
<dbReference type="EMBL" id="JADNRY010000011">
    <property type="protein sequence ID" value="KAF9074957.1"/>
    <property type="molecule type" value="Genomic_DNA"/>
</dbReference>
<accession>A0A9P5UDA4</accession>
<comment type="caution">
    <text evidence="1">The sequence shown here is derived from an EMBL/GenBank/DDBJ whole genome shotgun (WGS) entry which is preliminary data.</text>
</comment>
<protein>
    <submittedName>
        <fullName evidence="1">Uncharacterized protein</fullName>
    </submittedName>
</protein>
<evidence type="ECO:0000313" key="1">
    <source>
        <dbReference type="EMBL" id="KAF9074957.1"/>
    </source>
</evidence>
<keyword evidence="2" id="KW-1185">Reference proteome</keyword>